<dbReference type="GeneID" id="20811896"/>
<name>W4G9H5_APHAT</name>
<dbReference type="RefSeq" id="XP_009834583.1">
    <property type="nucleotide sequence ID" value="XM_009836281.1"/>
</dbReference>
<protein>
    <submittedName>
        <fullName evidence="2">Uncharacterized protein</fullName>
    </submittedName>
</protein>
<accession>W4G9H5</accession>
<feature type="region of interest" description="Disordered" evidence="1">
    <location>
        <begin position="321"/>
        <end position="341"/>
    </location>
</feature>
<dbReference type="VEuPathDB" id="FungiDB:H257_09900"/>
<dbReference type="AlphaFoldDB" id="W4G9H5"/>
<feature type="compositionally biased region" description="Pro residues" evidence="1">
    <location>
        <begin position="455"/>
        <end position="469"/>
    </location>
</feature>
<dbReference type="PANTHER" id="PTHR47169:SF4">
    <property type="entry name" value="TRANSPOSASE TC1-LIKE DOMAIN-CONTAINING PROTEIN"/>
    <property type="match status" value="1"/>
</dbReference>
<dbReference type="EMBL" id="KI913138">
    <property type="protein sequence ID" value="ETV75941.1"/>
    <property type="molecule type" value="Genomic_DNA"/>
</dbReference>
<evidence type="ECO:0000313" key="2">
    <source>
        <dbReference type="EMBL" id="ETV75941.1"/>
    </source>
</evidence>
<feature type="region of interest" description="Disordered" evidence="1">
    <location>
        <begin position="451"/>
        <end position="484"/>
    </location>
</feature>
<evidence type="ECO:0000256" key="1">
    <source>
        <dbReference type="SAM" id="MobiDB-lite"/>
    </source>
</evidence>
<gene>
    <name evidence="2" type="ORF">H257_09900</name>
</gene>
<dbReference type="OrthoDB" id="88009at2759"/>
<dbReference type="PANTHER" id="PTHR47169">
    <property type="entry name" value="OS01G0541250 PROTEIN"/>
    <property type="match status" value="1"/>
</dbReference>
<sequence>MNEWFNGKIGTWFFIDTVTAQCSSRNRPSGTLVTAPKTVTSEAYRDMLVNNILPAIKENCHGCVQHYLIQLYTHARLLSTARSFMNKEDFDLNISLSAAEVARDVEMAAISSLIDSLYLANNCDDDEGDDDQDISWTDRADSILLATLALTATHLYWESTQCRKPGGGLLPRWLYHTALSCTPLLAPRDFWFGQWMGGPNGATFQGPLGASTHCIIPRPPTNNHWWIDATHHPFSAPWWRRLSAEIQSSTASHTTATYWFVVPDGSLGHALASNLTTTWLLTIPAGQLLLRAITSIHHTTTPQWDKLTTSNPVPIHIGFLTTSTTTPSDPGPTTLDRGSPPPGCPPTHCLHWAQTNIPMYDQYAHASRTYLEATYHTIYSATTGWKMFSTMTQSTRDWAASLTHLHAPHFHKQWLKRLHNDTAPTGHDRRIRTLRAHLQAKTRDWYSRRLSLLPPATPSPPVSNAPPIRPPRRPPDPKGLPPAA</sequence>
<feature type="compositionally biased region" description="Low complexity" evidence="1">
    <location>
        <begin position="321"/>
        <end position="336"/>
    </location>
</feature>
<organism evidence="2">
    <name type="scientific">Aphanomyces astaci</name>
    <name type="common">Crayfish plague agent</name>
    <dbReference type="NCBI Taxonomy" id="112090"/>
    <lineage>
        <taxon>Eukaryota</taxon>
        <taxon>Sar</taxon>
        <taxon>Stramenopiles</taxon>
        <taxon>Oomycota</taxon>
        <taxon>Saprolegniomycetes</taxon>
        <taxon>Saprolegniales</taxon>
        <taxon>Verrucalvaceae</taxon>
        <taxon>Aphanomyces</taxon>
    </lineage>
</organism>
<reference evidence="2" key="1">
    <citation type="submission" date="2013-12" db="EMBL/GenBank/DDBJ databases">
        <title>The Genome Sequence of Aphanomyces astaci APO3.</title>
        <authorList>
            <consortium name="The Broad Institute Genomics Platform"/>
            <person name="Russ C."/>
            <person name="Tyler B."/>
            <person name="van West P."/>
            <person name="Dieguez-Uribeondo J."/>
            <person name="Young S.K."/>
            <person name="Zeng Q."/>
            <person name="Gargeya S."/>
            <person name="Fitzgerald M."/>
            <person name="Abouelleil A."/>
            <person name="Alvarado L."/>
            <person name="Chapman S.B."/>
            <person name="Gainer-Dewar J."/>
            <person name="Goldberg J."/>
            <person name="Griggs A."/>
            <person name="Gujja S."/>
            <person name="Hansen M."/>
            <person name="Howarth C."/>
            <person name="Imamovic A."/>
            <person name="Ireland A."/>
            <person name="Larimer J."/>
            <person name="McCowan C."/>
            <person name="Murphy C."/>
            <person name="Pearson M."/>
            <person name="Poon T.W."/>
            <person name="Priest M."/>
            <person name="Roberts A."/>
            <person name="Saif S."/>
            <person name="Shea T."/>
            <person name="Sykes S."/>
            <person name="Wortman J."/>
            <person name="Nusbaum C."/>
            <person name="Birren B."/>
        </authorList>
    </citation>
    <scope>NUCLEOTIDE SEQUENCE [LARGE SCALE GENOMIC DNA]</scope>
    <source>
        <strain evidence="2">APO3</strain>
    </source>
</reference>
<proteinExistence type="predicted"/>